<feature type="domain" description="Mur ligase C-terminal" evidence="4">
    <location>
        <begin position="280"/>
        <end position="405"/>
    </location>
</feature>
<protein>
    <recommendedName>
        <fullName evidence="8">UDP-N-acetylmuramoyl-tripeptide--D-alanyl-D-alanine ligase</fullName>
    </recommendedName>
</protein>
<dbReference type="GO" id="GO:0016881">
    <property type="term" value="F:acid-amino acid ligase activity"/>
    <property type="evidence" value="ECO:0007669"/>
    <property type="project" value="InterPro"/>
</dbReference>
<dbReference type="GO" id="GO:0005524">
    <property type="term" value="F:ATP binding"/>
    <property type="evidence" value="ECO:0007669"/>
    <property type="project" value="UniProtKB-KW"/>
</dbReference>
<dbReference type="InterPro" id="IPR004101">
    <property type="entry name" value="Mur_ligase_C"/>
</dbReference>
<evidence type="ECO:0000259" key="5">
    <source>
        <dbReference type="Pfam" id="PF08245"/>
    </source>
</evidence>
<dbReference type="InterPro" id="IPR036615">
    <property type="entry name" value="Mur_ligase_C_dom_sf"/>
</dbReference>
<dbReference type="Pfam" id="PF08245">
    <property type="entry name" value="Mur_ligase_M"/>
    <property type="match status" value="2"/>
</dbReference>
<accession>A0A1G2QFU6</accession>
<dbReference type="SUPFAM" id="SSF53244">
    <property type="entry name" value="MurD-like peptide ligases, peptide-binding domain"/>
    <property type="match status" value="1"/>
</dbReference>
<dbReference type="SUPFAM" id="SSF53623">
    <property type="entry name" value="MurD-like peptide ligases, catalytic domain"/>
    <property type="match status" value="1"/>
</dbReference>
<dbReference type="Gene3D" id="3.90.190.20">
    <property type="entry name" value="Mur ligase, C-terminal domain"/>
    <property type="match status" value="1"/>
</dbReference>
<sequence length="438" mass="48345">MTQNLKSWCKQVISNILAYEARWLLRKHRPKIVAVTGSVGKTSTKDAIYTILASAYRVRKSEKSYNSETGLPLTILGRKSAWLSPWGWTKVILAGASDLLFPTKYPEWLVLEVGADRPGDISKMMKWLKPDIGVLTRLPEVPVHIEFFPDREGVVKEKMALVHGVKKDGIVIYNFDDETLRERAQKLTVRTLSYGFSPEADIYASNIQTLYEEAGGRTRPAGISFKLNTNGQIIPIRIKEVVGDHQVYCVLAAIAVGVATELNIVSVAEEIQTALVTPPGRLKLILGIKGAMLLDDTYNSSPAALEAALMTLNKLEGAGRKVAVLGDMLELGEYTIEAHRQAGRLAAETLDYLVAVGLRAKFIVEGALEGGMKVEQIKSFHTALEAGKFLDSFIESGDLVLIKGSQGMRLERVVEEVMAEPLRAGELLCRQEPEWKAR</sequence>
<dbReference type="STRING" id="1802439.A2589_01350"/>
<dbReference type="EMBL" id="MHTK01000006">
    <property type="protein sequence ID" value="OHA59490.1"/>
    <property type="molecule type" value="Genomic_DNA"/>
</dbReference>
<evidence type="ECO:0000256" key="3">
    <source>
        <dbReference type="ARBA" id="ARBA00022840"/>
    </source>
</evidence>
<keyword evidence="1" id="KW-0436">Ligase</keyword>
<evidence type="ECO:0008006" key="8">
    <source>
        <dbReference type="Google" id="ProtNLM"/>
    </source>
</evidence>
<feature type="domain" description="Mur ligase central" evidence="5">
    <location>
        <begin position="35"/>
        <end position="76"/>
    </location>
</feature>
<evidence type="ECO:0000313" key="6">
    <source>
        <dbReference type="EMBL" id="OHA59490.1"/>
    </source>
</evidence>
<comment type="caution">
    <text evidence="6">The sequence shown here is derived from an EMBL/GenBank/DDBJ whole genome shotgun (WGS) entry which is preliminary data.</text>
</comment>
<proteinExistence type="predicted"/>
<keyword evidence="3" id="KW-0067">ATP-binding</keyword>
<name>A0A1G2QFU6_9BACT</name>
<dbReference type="PANTHER" id="PTHR43024">
    <property type="entry name" value="UDP-N-ACETYLMURAMOYL-TRIPEPTIDE--D-ALANYL-D-ALANINE LIGASE"/>
    <property type="match status" value="1"/>
</dbReference>
<evidence type="ECO:0000256" key="2">
    <source>
        <dbReference type="ARBA" id="ARBA00022741"/>
    </source>
</evidence>
<evidence type="ECO:0000256" key="1">
    <source>
        <dbReference type="ARBA" id="ARBA00022598"/>
    </source>
</evidence>
<dbReference type="InterPro" id="IPR051046">
    <property type="entry name" value="MurCDEF_CellWall_CoF430Synth"/>
</dbReference>
<gene>
    <name evidence="6" type="ORF">A2589_01350</name>
</gene>
<feature type="domain" description="Mur ligase central" evidence="5">
    <location>
        <begin position="105"/>
        <end position="256"/>
    </location>
</feature>
<dbReference type="PANTHER" id="PTHR43024:SF1">
    <property type="entry name" value="UDP-N-ACETYLMURAMOYL-TRIPEPTIDE--D-ALANYL-D-ALANINE LIGASE"/>
    <property type="match status" value="1"/>
</dbReference>
<organism evidence="6 7">
    <name type="scientific">Candidatus Vogelbacteria bacterium RIFOXYD1_FULL_46_19</name>
    <dbReference type="NCBI Taxonomy" id="1802439"/>
    <lineage>
        <taxon>Bacteria</taxon>
        <taxon>Candidatus Vogeliibacteriota</taxon>
    </lineage>
</organism>
<evidence type="ECO:0000259" key="4">
    <source>
        <dbReference type="Pfam" id="PF02875"/>
    </source>
</evidence>
<dbReference type="Proteomes" id="UP000177838">
    <property type="component" value="Unassembled WGS sequence"/>
</dbReference>
<evidence type="ECO:0000313" key="7">
    <source>
        <dbReference type="Proteomes" id="UP000177838"/>
    </source>
</evidence>
<dbReference type="InterPro" id="IPR013221">
    <property type="entry name" value="Mur_ligase_cen"/>
</dbReference>
<reference evidence="6 7" key="1">
    <citation type="journal article" date="2016" name="Nat. Commun.">
        <title>Thousands of microbial genomes shed light on interconnected biogeochemical processes in an aquifer system.</title>
        <authorList>
            <person name="Anantharaman K."/>
            <person name="Brown C.T."/>
            <person name="Hug L.A."/>
            <person name="Sharon I."/>
            <person name="Castelle C.J."/>
            <person name="Probst A.J."/>
            <person name="Thomas B.C."/>
            <person name="Singh A."/>
            <person name="Wilkins M.J."/>
            <person name="Karaoz U."/>
            <person name="Brodie E.L."/>
            <person name="Williams K.H."/>
            <person name="Hubbard S.S."/>
            <person name="Banfield J.F."/>
        </authorList>
    </citation>
    <scope>NUCLEOTIDE SEQUENCE [LARGE SCALE GENOMIC DNA]</scope>
</reference>
<dbReference type="InterPro" id="IPR036565">
    <property type="entry name" value="Mur-like_cat_sf"/>
</dbReference>
<dbReference type="AlphaFoldDB" id="A0A1G2QFU6"/>
<dbReference type="Pfam" id="PF02875">
    <property type="entry name" value="Mur_ligase_C"/>
    <property type="match status" value="1"/>
</dbReference>
<dbReference type="Gene3D" id="3.40.1190.10">
    <property type="entry name" value="Mur-like, catalytic domain"/>
    <property type="match status" value="1"/>
</dbReference>
<keyword evidence="2" id="KW-0547">Nucleotide-binding</keyword>